<protein>
    <submittedName>
        <fullName evidence="1">Uncharacterized protein</fullName>
    </submittedName>
</protein>
<reference evidence="1 2" key="1">
    <citation type="submission" date="2019-06" db="EMBL/GenBank/DDBJ databases">
        <authorList>
            <person name="Li M."/>
        </authorList>
    </citation>
    <scope>NUCLEOTIDE SEQUENCE [LARGE SCALE GENOMIC DNA]</scope>
    <source>
        <strain evidence="1 2">BGMRC2036</strain>
    </source>
</reference>
<dbReference type="EMBL" id="VHLG01000015">
    <property type="protein sequence ID" value="TPW27833.1"/>
    <property type="molecule type" value="Genomic_DNA"/>
</dbReference>
<accession>A0A506U0G8</accession>
<name>A0A506U0G8_9HYPH</name>
<dbReference type="RefSeq" id="WP_141150642.1">
    <property type="nucleotide sequence ID" value="NZ_VHLG01000015.1"/>
</dbReference>
<evidence type="ECO:0000313" key="2">
    <source>
        <dbReference type="Proteomes" id="UP000318801"/>
    </source>
</evidence>
<dbReference type="OrthoDB" id="8410049at2"/>
<dbReference type="Proteomes" id="UP000318801">
    <property type="component" value="Unassembled WGS sequence"/>
</dbReference>
<dbReference type="AlphaFoldDB" id="A0A506U0G8"/>
<sequence>MLGAALSLTATQAVTPFWLKAALKAEAITSLIVSGPAAMLDFKAKRYAQPPLTTAAIESATDSELQILTAMALADVMTFTRAGNATYVDPADGLIKTATADIPRFEADGLLLEGPSTNFATTSSHTAATPWNNLTSNGLTVAVVATGMLGDVPYADFSITGTMTAASAALFVQPTSTITAAATGQTWIASLYHQLISGTWPASSTGLTTEVYELDASSGYLVGSGTFQQPTTTLARRSSARTLSNVSTANVRTGIVISGTSGTTSFSGQVVRLFGLQLEQDSVPSSLIQTTGSAVTRTADNARLSDQIAAILRRNAVSLVLQGKDLRGSISRVIGGANSERLLGFGANDSVLGAGASNYQSFASGLVTPLPDFGIGLGFDASGRSASYNGAAVTTSATPIDTNCSEIYLGRSANGQFANGHMKCLTLWPFRMTDTSLQTKAVAYDA</sequence>
<comment type="caution">
    <text evidence="1">The sequence shown here is derived from an EMBL/GenBank/DDBJ whole genome shotgun (WGS) entry which is preliminary data.</text>
</comment>
<organism evidence="1 2">
    <name type="scientific">Martelella alba</name>
    <dbReference type="NCBI Taxonomy" id="2590451"/>
    <lineage>
        <taxon>Bacteria</taxon>
        <taxon>Pseudomonadati</taxon>
        <taxon>Pseudomonadota</taxon>
        <taxon>Alphaproteobacteria</taxon>
        <taxon>Hyphomicrobiales</taxon>
        <taxon>Aurantimonadaceae</taxon>
        <taxon>Martelella</taxon>
    </lineage>
</organism>
<proteinExistence type="predicted"/>
<gene>
    <name evidence="1" type="ORF">FJU08_19080</name>
</gene>
<evidence type="ECO:0000313" key="1">
    <source>
        <dbReference type="EMBL" id="TPW27833.1"/>
    </source>
</evidence>
<keyword evidence="2" id="KW-1185">Reference proteome</keyword>